<evidence type="ECO:0000256" key="2">
    <source>
        <dbReference type="SAM" id="MobiDB-lite"/>
    </source>
</evidence>
<dbReference type="AlphaFoldDB" id="A0A9P8J693"/>
<feature type="region of interest" description="Disordered" evidence="2">
    <location>
        <begin position="1"/>
        <end position="93"/>
    </location>
</feature>
<dbReference type="GO" id="GO:0003677">
    <property type="term" value="F:DNA binding"/>
    <property type="evidence" value="ECO:0007669"/>
    <property type="project" value="InterPro"/>
</dbReference>
<dbReference type="EMBL" id="JAHFXF010000468">
    <property type="protein sequence ID" value="KAG9687217.1"/>
    <property type="molecule type" value="Genomic_DNA"/>
</dbReference>
<sequence length="159" mass="16907">MSDHDEKMAASSSSPMSIPAQSPITEPTNHTADNNNDTAASPTQSQSASKRSRGRPRKYHTDAEREEAKRRYRENHKTKAACAGGVGGGANSANASAAALNAAAASFTPIQPAAKQQDIDELWEAIRALQGEVERLKAELMQRDAAAAAALPGQKRRKV</sequence>
<feature type="non-terminal residue" evidence="3">
    <location>
        <position position="159"/>
    </location>
</feature>
<feature type="compositionally biased region" description="Basic residues" evidence="2">
    <location>
        <begin position="70"/>
        <end position="79"/>
    </location>
</feature>
<comment type="caution">
    <text evidence="3">The sequence shown here is derived from an EMBL/GenBank/DDBJ whole genome shotgun (WGS) entry which is preliminary data.</text>
</comment>
<reference evidence="3" key="2">
    <citation type="submission" date="2021-08" db="EMBL/GenBank/DDBJ databases">
        <authorList>
            <person name="Gostincar C."/>
            <person name="Sun X."/>
            <person name="Song Z."/>
            <person name="Gunde-Cimerman N."/>
        </authorList>
    </citation>
    <scope>NUCLEOTIDE SEQUENCE</scope>
    <source>
        <strain evidence="3">EXF-9911</strain>
    </source>
</reference>
<feature type="coiled-coil region" evidence="1">
    <location>
        <begin position="119"/>
        <end position="146"/>
    </location>
</feature>
<evidence type="ECO:0000313" key="3">
    <source>
        <dbReference type="EMBL" id="KAG9687217.1"/>
    </source>
</evidence>
<dbReference type="Pfam" id="PF02178">
    <property type="entry name" value="AT_hook"/>
    <property type="match status" value="1"/>
</dbReference>
<dbReference type="InterPro" id="IPR017956">
    <property type="entry name" value="AT_hook_DNA-bd_motif"/>
</dbReference>
<dbReference type="Proteomes" id="UP000779574">
    <property type="component" value="Unassembled WGS sequence"/>
</dbReference>
<feature type="compositionally biased region" description="Basic and acidic residues" evidence="2">
    <location>
        <begin position="59"/>
        <end position="69"/>
    </location>
</feature>
<evidence type="ECO:0000313" key="4">
    <source>
        <dbReference type="Proteomes" id="UP000779574"/>
    </source>
</evidence>
<name>A0A9P8J693_AURME</name>
<evidence type="ECO:0000256" key="1">
    <source>
        <dbReference type="SAM" id="Coils"/>
    </source>
</evidence>
<keyword evidence="1" id="KW-0175">Coiled coil</keyword>
<protein>
    <submittedName>
        <fullName evidence="3">Uncharacterized protein</fullName>
    </submittedName>
</protein>
<feature type="compositionally biased region" description="Low complexity" evidence="2">
    <location>
        <begin position="9"/>
        <end position="49"/>
    </location>
</feature>
<reference evidence="3" key="1">
    <citation type="journal article" date="2021" name="J Fungi (Basel)">
        <title>Virulence traits and population genomics of the black yeast Aureobasidium melanogenum.</title>
        <authorList>
            <person name="Cernosa A."/>
            <person name="Sun X."/>
            <person name="Gostincar C."/>
            <person name="Fang C."/>
            <person name="Gunde-Cimerman N."/>
            <person name="Song Z."/>
        </authorList>
    </citation>
    <scope>NUCLEOTIDE SEQUENCE</scope>
    <source>
        <strain evidence="3">EXF-9911</strain>
    </source>
</reference>
<proteinExistence type="predicted"/>
<accession>A0A9P8J693</accession>
<organism evidence="3 4">
    <name type="scientific">Aureobasidium melanogenum</name>
    <name type="common">Aureobasidium pullulans var. melanogenum</name>
    <dbReference type="NCBI Taxonomy" id="46634"/>
    <lineage>
        <taxon>Eukaryota</taxon>
        <taxon>Fungi</taxon>
        <taxon>Dikarya</taxon>
        <taxon>Ascomycota</taxon>
        <taxon>Pezizomycotina</taxon>
        <taxon>Dothideomycetes</taxon>
        <taxon>Dothideomycetidae</taxon>
        <taxon>Dothideales</taxon>
        <taxon>Saccotheciaceae</taxon>
        <taxon>Aureobasidium</taxon>
    </lineage>
</organism>
<gene>
    <name evidence="3" type="ORF">KCU76_g10475</name>
</gene>
<dbReference type="OrthoDB" id="3936689at2759"/>